<feature type="region of interest" description="Disordered" evidence="4">
    <location>
        <begin position="99"/>
        <end position="150"/>
    </location>
</feature>
<accession>A0A0D9QJH4</accession>
<evidence type="ECO:0000256" key="4">
    <source>
        <dbReference type="SAM" id="MobiDB-lite"/>
    </source>
</evidence>
<organism evidence="5 6">
    <name type="scientific">Plasmodium fragile</name>
    <dbReference type="NCBI Taxonomy" id="5857"/>
    <lineage>
        <taxon>Eukaryota</taxon>
        <taxon>Sar</taxon>
        <taxon>Alveolata</taxon>
        <taxon>Apicomplexa</taxon>
        <taxon>Aconoidasida</taxon>
        <taxon>Haemosporida</taxon>
        <taxon>Plasmodiidae</taxon>
        <taxon>Plasmodium</taxon>
        <taxon>Plasmodium (Plasmodium)</taxon>
    </lineage>
</organism>
<keyword evidence="3" id="KW-0175">Coiled coil</keyword>
<protein>
    <recommendedName>
        <fullName evidence="7">Leucine-rich repeat protein</fullName>
    </recommendedName>
</protein>
<feature type="region of interest" description="Disordered" evidence="4">
    <location>
        <begin position="553"/>
        <end position="592"/>
    </location>
</feature>
<feature type="compositionally biased region" description="Acidic residues" evidence="4">
    <location>
        <begin position="688"/>
        <end position="701"/>
    </location>
</feature>
<dbReference type="VEuPathDB" id="PlasmoDB:AK88_03366"/>
<feature type="region of interest" description="Disordered" evidence="4">
    <location>
        <begin position="878"/>
        <end position="1037"/>
    </location>
</feature>
<dbReference type="Gene3D" id="2.160.10.20">
    <property type="entry name" value="Insect antifreeze protein"/>
    <property type="match status" value="1"/>
</dbReference>
<feature type="compositionally biased region" description="Basic and acidic residues" evidence="4">
    <location>
        <begin position="625"/>
        <end position="637"/>
    </location>
</feature>
<feature type="compositionally biased region" description="Acidic residues" evidence="4">
    <location>
        <begin position="565"/>
        <end position="576"/>
    </location>
</feature>
<keyword evidence="1" id="KW-0433">Leucine-rich repeat</keyword>
<feature type="region of interest" description="Disordered" evidence="4">
    <location>
        <begin position="1082"/>
        <end position="1116"/>
    </location>
</feature>
<feature type="compositionally biased region" description="Basic and acidic residues" evidence="4">
    <location>
        <begin position="942"/>
        <end position="974"/>
    </location>
</feature>
<dbReference type="OMA" id="GDDNNHY"/>
<dbReference type="PANTHER" id="PTHR45617">
    <property type="entry name" value="LEUCINE RICH REPEAT FAMILY PROTEIN"/>
    <property type="match status" value="1"/>
</dbReference>
<evidence type="ECO:0008006" key="7">
    <source>
        <dbReference type="Google" id="ProtNLM"/>
    </source>
</evidence>
<feature type="region of interest" description="Disordered" evidence="4">
    <location>
        <begin position="732"/>
        <end position="829"/>
    </location>
</feature>
<feature type="coiled-coil region" evidence="3">
    <location>
        <begin position="1441"/>
        <end position="1468"/>
    </location>
</feature>
<keyword evidence="6" id="KW-1185">Reference proteome</keyword>
<feature type="compositionally biased region" description="Basic and acidic residues" evidence="4">
    <location>
        <begin position="577"/>
        <end position="592"/>
    </location>
</feature>
<feature type="compositionally biased region" description="Low complexity" evidence="4">
    <location>
        <begin position="734"/>
        <end position="745"/>
    </location>
</feature>
<name>A0A0D9QJH4_PLAFR</name>
<proteinExistence type="predicted"/>
<evidence type="ECO:0000256" key="2">
    <source>
        <dbReference type="ARBA" id="ARBA00022737"/>
    </source>
</evidence>
<evidence type="ECO:0000256" key="3">
    <source>
        <dbReference type="SAM" id="Coils"/>
    </source>
</evidence>
<dbReference type="SUPFAM" id="SSF52047">
    <property type="entry name" value="RNI-like"/>
    <property type="match status" value="1"/>
</dbReference>
<feature type="compositionally biased region" description="Basic and acidic residues" evidence="4">
    <location>
        <begin position="754"/>
        <end position="765"/>
    </location>
</feature>
<feature type="region of interest" description="Disordered" evidence="4">
    <location>
        <begin position="682"/>
        <end position="711"/>
    </location>
</feature>
<feature type="coiled-coil region" evidence="3">
    <location>
        <begin position="1340"/>
        <end position="1413"/>
    </location>
</feature>
<feature type="compositionally biased region" description="Polar residues" evidence="4">
    <location>
        <begin position="403"/>
        <end position="435"/>
    </location>
</feature>
<evidence type="ECO:0000313" key="6">
    <source>
        <dbReference type="Proteomes" id="UP000054561"/>
    </source>
</evidence>
<gene>
    <name evidence="5" type="ORF">AK88_03366</name>
</gene>
<keyword evidence="2" id="KW-0677">Repeat</keyword>
<dbReference type="PROSITE" id="PS51450">
    <property type="entry name" value="LRR"/>
    <property type="match status" value="3"/>
</dbReference>
<reference evidence="5 6" key="1">
    <citation type="submission" date="2014-03" db="EMBL/GenBank/DDBJ databases">
        <title>The Genome Sequence of Plasmodium fragile nilgiri.</title>
        <authorList>
            <consortium name="The Broad Institute Genomics Platform"/>
            <consortium name="The Broad Institute Genome Sequencing Center for Infectious Disease"/>
            <person name="Neafsey D."/>
            <person name="Duraisingh M."/>
            <person name="Young S.K."/>
            <person name="Zeng Q."/>
            <person name="Gargeya S."/>
            <person name="Abouelleil A."/>
            <person name="Alvarado L."/>
            <person name="Chapman S.B."/>
            <person name="Gainer-Dewar J."/>
            <person name="Goldberg J."/>
            <person name="Griggs A."/>
            <person name="Gujja S."/>
            <person name="Hansen M."/>
            <person name="Howarth C."/>
            <person name="Imamovic A."/>
            <person name="Larimer J."/>
            <person name="Pearson M."/>
            <person name="Poon T.W."/>
            <person name="Priest M."/>
            <person name="Roberts A."/>
            <person name="Saif S."/>
            <person name="Shea T."/>
            <person name="Sykes S."/>
            <person name="Wortman J."/>
            <person name="Nusbaum C."/>
            <person name="Birren B."/>
        </authorList>
    </citation>
    <scope>NUCLEOTIDE SEQUENCE [LARGE SCALE GENOMIC DNA]</scope>
    <source>
        <strain evidence="6">nilgiri</strain>
    </source>
</reference>
<dbReference type="Gene3D" id="3.80.10.10">
    <property type="entry name" value="Ribonuclease Inhibitor"/>
    <property type="match status" value="2"/>
</dbReference>
<dbReference type="InterPro" id="IPR032675">
    <property type="entry name" value="LRR_dom_sf"/>
</dbReference>
<feature type="compositionally biased region" description="Basic and acidic residues" evidence="4">
    <location>
        <begin position="1026"/>
        <end position="1037"/>
    </location>
</feature>
<feature type="region of interest" description="Disordered" evidence="4">
    <location>
        <begin position="403"/>
        <end position="540"/>
    </location>
</feature>
<dbReference type="Proteomes" id="UP000054561">
    <property type="component" value="Unassembled WGS sequence"/>
</dbReference>
<feature type="compositionally biased region" description="Basic and acidic residues" evidence="4">
    <location>
        <begin position="1092"/>
        <end position="1111"/>
    </location>
</feature>
<feature type="compositionally biased region" description="Polar residues" evidence="4">
    <location>
        <begin position="614"/>
        <end position="624"/>
    </location>
</feature>
<dbReference type="OrthoDB" id="271226at2759"/>
<sequence>MLLDLSNCNLRSLEDSDLILEKLIEQNADYTSVTYLDASHNSIRSLKGLSCFENLKILNISYNLLKSLDGDFIPSSTEKIIAHHNDLTDICFKGVKKFSGGSEGKEVQRDSYHGGKMRQEGKPKCGVQPTRVSYPEEKGEDSSPSSSYNDTYRNNVLNEKVFYTNKDLPLNRLAFLDVSFNKIKKLTTFERYLHIINKKNEQGNLEGGYSDEGHIKDFITNKTEQDVMLLFFNSLDTLYLRGNKLTNLKGLSVFKNLKVLDLRSNLINHPVQLFYLLDNENWLKQYNEKAMRTEDAFSSCSPPLLSSSSSGCYSYFRSVLQKYKNLKCVQNVFLRGNRRVLKPKHLFLSVCDVLRCANTRGRFTTDVSLEGENEQEQQGGGENALAEGEDDLVGDILSAASQVEDSQVEDSQVGDSQVEASQVEDSQVEASQVEDSQTEETASEGGYLDEGYLSGDRAGGGDSHETASDGADSDEVYSEESLIGGDRLGMSLSDKGKEPGGQVQKLIKTVEESLDESLTSNQTRGERNAREKVSESNSLVKRTVLPHGACELQETSAYRYLREEERDDEDEDEADWDEVRNDSAPSEDVREHYAPSEEHIEKLIHNLNRCVSTNASQVVPPTSGRTKDEVKERRFCEKEPPYMMEEKCERKEINEVGKGQGVKALSTEGECGSTYEGMVRQQGLGDTSCEEVEEDQSEVEGNETSSSFSSVVNTNQAKNALKEILISSNGLERYSSYDSSSMGSDVFEGDSDEESTRGDNKKGEVTQEQNKQGNNWSGKGVSANQIRVAPNKGRHTDEALTAPIKREHKRGVSNGGVTPNAPFYNDPVVRRGIQVDKTRGADEANDEKAKGLIKKRTLDDEVHVENVKTAAAGRDTKKECLNGSRKSQSGGKFALVNKVVHGRRRNVENPPREKSTVKREDGKHCAGAQSGAVKGGGNTSKEGARNETKLRDGEVHNSEMHDREMHNSETQEEKKKKKNALMELLKLDLGKGDKGKRRGRGDKSNDSCVRKSQDKKCGYSASLKSESTDVTERDSHKRVLKGEEKLLMNSPYGNDFEELNRSRGISVYAYPIRIQEGTSVRGELAEGNGDGSHNKESSHEELNKREERYQDEGPAPSSIAEILQKLSDLQASSEKDATLNNSLAMHLKEVCLTLGKEKQQSDILLSQNEKLQTEIKRLKESKKKLKTKMKKLENCYKQKCTVVKRYQNMRHKFKLAEQDQVDIPDDDMDHQNKYIENAMEQLYNVFSEVFGENHVMTKRIESLANVYIKKEKSVEIQMVTQRKQLELLKNVEDIVKKKNEYYYELQKKNEIITSLNSNLAKITQSVADMKNGVLESEKKMKDLTTQLAKKDALLKEFETKNSQMMDEKEKLFQKERAQLLELLNDKDDNVKNVKHYKEEIKCLEDKLKKYLDRNVHKIHDKNYELMVDKLHDEQIKMHSLLTEKEKIINEKNIQIENLESQLQSWADEATNWVVVADKHTTLITNHNILKKNYEELKYKYIMDMKYVQTNKNEKVKELIRKYA</sequence>
<dbReference type="RefSeq" id="XP_012336406.1">
    <property type="nucleotide sequence ID" value="XM_012480983.1"/>
</dbReference>
<dbReference type="GeneID" id="24268680"/>
<feature type="compositionally biased region" description="Basic and acidic residues" evidence="4">
    <location>
        <begin position="905"/>
        <end position="924"/>
    </location>
</feature>
<feature type="compositionally biased region" description="Basic and acidic residues" evidence="4">
    <location>
        <begin position="524"/>
        <end position="534"/>
    </location>
</feature>
<dbReference type="InterPro" id="IPR001611">
    <property type="entry name" value="Leu-rich_rpt"/>
</dbReference>
<evidence type="ECO:0000256" key="1">
    <source>
        <dbReference type="ARBA" id="ARBA00022614"/>
    </source>
</evidence>
<dbReference type="EMBL" id="KQ001682">
    <property type="protein sequence ID" value="KJP86967.1"/>
    <property type="molecule type" value="Genomic_DNA"/>
</dbReference>
<feature type="compositionally biased region" description="Basic and acidic residues" evidence="4">
    <location>
        <begin position="103"/>
        <end position="123"/>
    </location>
</feature>
<feature type="region of interest" description="Disordered" evidence="4">
    <location>
        <begin position="614"/>
        <end position="637"/>
    </location>
</feature>
<evidence type="ECO:0000313" key="5">
    <source>
        <dbReference type="EMBL" id="KJP86967.1"/>
    </source>
</evidence>
<feature type="compositionally biased region" description="Basic and acidic residues" evidence="4">
    <location>
        <begin position="1001"/>
        <end position="1017"/>
    </location>
</feature>
<dbReference type="SMART" id="SM00365">
    <property type="entry name" value="LRR_SD22"/>
    <property type="match status" value="4"/>
</dbReference>
<feature type="coiled-coil region" evidence="3">
    <location>
        <begin position="1161"/>
        <end position="1195"/>
    </location>
</feature>
<feature type="compositionally biased region" description="Polar residues" evidence="4">
    <location>
        <begin position="766"/>
        <end position="785"/>
    </location>
</feature>